<dbReference type="AlphaFoldDB" id="C8WXE5"/>
<dbReference type="SUPFAM" id="SSF53187">
    <property type="entry name" value="Zn-dependent exopeptidases"/>
    <property type="match status" value="1"/>
</dbReference>
<dbReference type="GO" id="GO:0006508">
    <property type="term" value="P:proteolysis"/>
    <property type="evidence" value="ECO:0007669"/>
    <property type="project" value="UniProtKB-KW"/>
</dbReference>
<dbReference type="HOGENOM" id="CLU_779957_0_0_9"/>
<dbReference type="Pfam" id="PF01546">
    <property type="entry name" value="Peptidase_M20"/>
    <property type="match status" value="1"/>
</dbReference>
<reference evidence="7" key="1">
    <citation type="submission" date="2009-09" db="EMBL/GenBank/DDBJ databases">
        <title>The complete chromosome of Alicyclobacillus acidocaldarius subsp. acidocaldarius DSM 446.</title>
        <authorList>
            <consortium name="US DOE Joint Genome Institute (JGI-PGF)"/>
            <person name="Lucas S."/>
            <person name="Copeland A."/>
            <person name="Lapidus A."/>
            <person name="Glavina del Rio T."/>
            <person name="Dalin E."/>
            <person name="Tice H."/>
            <person name="Bruce D."/>
            <person name="Goodwin L."/>
            <person name="Pitluck S."/>
            <person name="Kyrpides N."/>
            <person name="Mavromatis K."/>
            <person name="Ivanova N."/>
            <person name="Ovchinnikova G."/>
            <person name="Chertkov O."/>
            <person name="Sims D."/>
            <person name="Brettin T."/>
            <person name="Detter J.C."/>
            <person name="Han C."/>
            <person name="Larimer F."/>
            <person name="Land M."/>
            <person name="Hauser L."/>
            <person name="Markowitz V."/>
            <person name="Cheng J.-F."/>
            <person name="Hugenholtz P."/>
            <person name="Woyke T."/>
            <person name="Wu D."/>
            <person name="Pukall R."/>
            <person name="Klenk H.-P."/>
            <person name="Eisen J.A."/>
        </authorList>
    </citation>
    <scope>NUCLEOTIDE SEQUENCE [LARGE SCALE GENOMIC DNA]</scope>
    <source>
        <strain evidence="7">ATCC 27009 / DSM 446 / BCRC 14685 / JCM 5260 / KCTC 1825 / NBRC 15652 / NCIMB 11725 / NRRL B-14509 / 104-IA</strain>
    </source>
</reference>
<dbReference type="InterPro" id="IPR002933">
    <property type="entry name" value="Peptidase_M20"/>
</dbReference>
<dbReference type="PANTHER" id="PTHR42994">
    <property type="entry name" value="PEPTIDASE T"/>
    <property type="match status" value="1"/>
</dbReference>
<proteinExistence type="predicted"/>
<dbReference type="EMBL" id="CP001727">
    <property type="protein sequence ID" value="ACV58767.1"/>
    <property type="molecule type" value="Genomic_DNA"/>
</dbReference>
<evidence type="ECO:0000313" key="7">
    <source>
        <dbReference type="Proteomes" id="UP000001917"/>
    </source>
</evidence>
<evidence type="ECO:0000256" key="3">
    <source>
        <dbReference type="ARBA" id="ARBA00022723"/>
    </source>
</evidence>
<sequence length="355" mass="38972">MRAGSRAADEESALAFFLELLRIDSPSGSEQRAAQACAAWMEELGLSVEWEPVAIGDGVSANVWAHAPGDPALDPVLVCAHLDTRWAGVPDVRRRADGWIESANEVPLGADDKAGVAAAVAAVARVVRDGRRRPPIHILFSVGEEMGSAGVRASRRISSRVRRALVVDAEAPVGTLVDAGYGQARLWLRYPARGEAHRFSVWRSLQEATKRIGPGLTGELVRFLPADAGFEAELAVWFSPDVAWRIAKARYQFWVAEIERRTAPRAARSDILYPAYDVRSSSWLHDVRRRMEREPTPITCARMRDGCDANWLASMGLLPVNVGVGYECAHTRAERIHEESLARLTRLLVAALSEP</sequence>
<dbReference type="GO" id="GO:0008237">
    <property type="term" value="F:metallopeptidase activity"/>
    <property type="evidence" value="ECO:0007669"/>
    <property type="project" value="UniProtKB-KW"/>
</dbReference>
<dbReference type="eggNOG" id="COG2195">
    <property type="taxonomic scope" value="Bacteria"/>
</dbReference>
<gene>
    <name evidence="6" type="ordered locus">Aaci_1755</name>
</gene>
<accession>C8WXE5</accession>
<dbReference type="RefSeq" id="WP_012811060.1">
    <property type="nucleotide sequence ID" value="NC_013205.1"/>
</dbReference>
<dbReference type="PANTHER" id="PTHR42994:SF2">
    <property type="entry name" value="PEPTIDASE"/>
    <property type="match status" value="1"/>
</dbReference>
<dbReference type="KEGG" id="aac:Aaci_1755"/>
<keyword evidence="4" id="KW-0378">Hydrolase</keyword>
<reference evidence="6 7" key="2">
    <citation type="journal article" date="2010" name="Stand. Genomic Sci.">
        <title>Complete genome sequence of Alicyclobacillus acidocaldarius type strain (104-IA).</title>
        <authorList>
            <person name="Mavromatis K."/>
            <person name="Sikorski J."/>
            <person name="Lapidus A."/>
            <person name="Glavina Del Rio T."/>
            <person name="Copeland A."/>
            <person name="Tice H."/>
            <person name="Cheng J.F."/>
            <person name="Lucas S."/>
            <person name="Chen F."/>
            <person name="Nolan M."/>
            <person name="Bruce D."/>
            <person name="Goodwin L."/>
            <person name="Pitluck S."/>
            <person name="Ivanova N."/>
            <person name="Ovchinnikova G."/>
            <person name="Pati A."/>
            <person name="Chen A."/>
            <person name="Palaniappan K."/>
            <person name="Land M."/>
            <person name="Hauser L."/>
            <person name="Chang Y.J."/>
            <person name="Jeffries C.D."/>
            <person name="Chain P."/>
            <person name="Meincke L."/>
            <person name="Sims D."/>
            <person name="Chertkov O."/>
            <person name="Han C."/>
            <person name="Brettin T."/>
            <person name="Detter J.C."/>
            <person name="Wahrenburg C."/>
            <person name="Rohde M."/>
            <person name="Pukall R."/>
            <person name="Goker M."/>
            <person name="Bristow J."/>
            <person name="Eisen J.A."/>
            <person name="Markowitz V."/>
            <person name="Hugenholtz P."/>
            <person name="Klenk H.P."/>
            <person name="Kyrpides N.C."/>
        </authorList>
    </citation>
    <scope>NUCLEOTIDE SEQUENCE [LARGE SCALE GENOMIC DNA]</scope>
    <source>
        <strain evidence="7">ATCC 27009 / DSM 446 / BCRC 14685 / JCM 5260 / KCTC 1825 / NBRC 15652 / NCIMB 11725 / NRRL B-14509 / 104-IA</strain>
    </source>
</reference>
<organism evidence="6 7">
    <name type="scientific">Alicyclobacillus acidocaldarius subsp. acidocaldarius (strain ATCC 27009 / DSM 446 / BCRC 14685 / JCM 5260 / KCTC 1825 / NBRC 15652 / NCIMB 11725 / NRRL B-14509 / 104-IA)</name>
    <name type="common">Bacillus acidocaldarius</name>
    <dbReference type="NCBI Taxonomy" id="521098"/>
    <lineage>
        <taxon>Bacteria</taxon>
        <taxon>Bacillati</taxon>
        <taxon>Bacillota</taxon>
        <taxon>Bacilli</taxon>
        <taxon>Bacillales</taxon>
        <taxon>Alicyclobacillaceae</taxon>
        <taxon>Alicyclobacillus</taxon>
    </lineage>
</organism>
<keyword evidence="2" id="KW-0645">Protease</keyword>
<keyword evidence="5" id="KW-0482">Metalloprotease</keyword>
<dbReference type="Proteomes" id="UP000001917">
    <property type="component" value="Chromosome"/>
</dbReference>
<evidence type="ECO:0000256" key="2">
    <source>
        <dbReference type="ARBA" id="ARBA00022670"/>
    </source>
</evidence>
<evidence type="ECO:0000256" key="5">
    <source>
        <dbReference type="ARBA" id="ARBA00023049"/>
    </source>
</evidence>
<dbReference type="PROSITE" id="PS00759">
    <property type="entry name" value="ARGE_DAPE_CPG2_2"/>
    <property type="match status" value="1"/>
</dbReference>
<keyword evidence="7" id="KW-1185">Reference proteome</keyword>
<evidence type="ECO:0000256" key="4">
    <source>
        <dbReference type="ARBA" id="ARBA00022801"/>
    </source>
</evidence>
<dbReference type="STRING" id="521098.Aaci_1755"/>
<dbReference type="GO" id="GO:0046872">
    <property type="term" value="F:metal ion binding"/>
    <property type="evidence" value="ECO:0007669"/>
    <property type="project" value="UniProtKB-KW"/>
</dbReference>
<evidence type="ECO:0000313" key="6">
    <source>
        <dbReference type="EMBL" id="ACV58767.1"/>
    </source>
</evidence>
<dbReference type="InterPro" id="IPR001261">
    <property type="entry name" value="ArgE/DapE_CS"/>
</dbReference>
<dbReference type="Gene3D" id="3.40.630.10">
    <property type="entry name" value="Zn peptidases"/>
    <property type="match status" value="2"/>
</dbReference>
<comment type="cofactor">
    <cofactor evidence="1">
        <name>Zn(2+)</name>
        <dbReference type="ChEBI" id="CHEBI:29105"/>
    </cofactor>
</comment>
<name>C8WXE5_ALIAD</name>
<evidence type="ECO:0000256" key="1">
    <source>
        <dbReference type="ARBA" id="ARBA00001947"/>
    </source>
</evidence>
<keyword evidence="3" id="KW-0479">Metal-binding</keyword>
<protein>
    <submittedName>
        <fullName evidence="6">Peptidase M20</fullName>
    </submittedName>
</protein>